<dbReference type="InterPro" id="IPR008979">
    <property type="entry name" value="Galactose-bd-like_sf"/>
</dbReference>
<gene>
    <name evidence="2" type="primary">alc</name>
    <name evidence="4" type="ORF">MHPYR_160064</name>
</gene>
<dbReference type="InterPro" id="IPR005164">
    <property type="entry name" value="Allantoicase"/>
</dbReference>
<proteinExistence type="inferred from homology"/>
<feature type="domain" description="Allantoicase" evidence="3">
    <location>
        <begin position="17"/>
        <end position="164"/>
    </location>
</feature>
<dbReference type="PANTHER" id="PTHR12045">
    <property type="entry name" value="ALLANTOICASE"/>
    <property type="match status" value="1"/>
</dbReference>
<dbReference type="HAMAP" id="MF_00813">
    <property type="entry name" value="Allantoicase"/>
    <property type="match status" value="1"/>
</dbReference>
<evidence type="ECO:0000256" key="2">
    <source>
        <dbReference type="HAMAP-Rule" id="MF_00813"/>
    </source>
</evidence>
<name>A0A1Y5P6U0_9MYCO</name>
<keyword evidence="2 4" id="KW-0378">Hydrolase</keyword>
<accession>A0A1Y5P6U0</accession>
<dbReference type="Pfam" id="PF03561">
    <property type="entry name" value="Allantoicase"/>
    <property type="match status" value="2"/>
</dbReference>
<evidence type="ECO:0000259" key="3">
    <source>
        <dbReference type="Pfam" id="PF03561"/>
    </source>
</evidence>
<protein>
    <recommendedName>
        <fullName evidence="2">Probable allantoicase</fullName>
        <ecNumber evidence="2">3.5.3.4</ecNumber>
    </recommendedName>
    <alternativeName>
        <fullName evidence="2">Allantoate amidinohydrolase</fullName>
    </alternativeName>
</protein>
<comment type="pathway">
    <text evidence="2">Nitrogen metabolism; (S)-allantoin degradation; (S)-ureidoglycolate from allantoate (aminidohydrolase route): step 1/1.</text>
</comment>
<evidence type="ECO:0000256" key="1">
    <source>
        <dbReference type="ARBA" id="ARBA00009242"/>
    </source>
</evidence>
<dbReference type="GO" id="GO:0006144">
    <property type="term" value="P:purine nucleobase metabolic process"/>
    <property type="evidence" value="ECO:0007669"/>
    <property type="project" value="UniProtKB-KW"/>
</dbReference>
<dbReference type="Gene3D" id="2.60.120.260">
    <property type="entry name" value="Galactose-binding domain-like"/>
    <property type="match status" value="2"/>
</dbReference>
<dbReference type="GO" id="GO:0004037">
    <property type="term" value="F:allantoicase activity"/>
    <property type="evidence" value="ECO:0007669"/>
    <property type="project" value="UniProtKB-UniRule"/>
</dbReference>
<comment type="similarity">
    <text evidence="1 2">Belongs to the allantoicase family.</text>
</comment>
<evidence type="ECO:0000313" key="4">
    <source>
        <dbReference type="EMBL" id="SBS73230.1"/>
    </source>
</evidence>
<comment type="catalytic activity">
    <reaction evidence="2">
        <text>allantoate + H2O = (S)-ureidoglycolate + urea</text>
        <dbReference type="Rhea" id="RHEA:11016"/>
        <dbReference type="ChEBI" id="CHEBI:15377"/>
        <dbReference type="ChEBI" id="CHEBI:16199"/>
        <dbReference type="ChEBI" id="CHEBI:17536"/>
        <dbReference type="ChEBI" id="CHEBI:57296"/>
        <dbReference type="EC" id="3.5.3.4"/>
    </reaction>
</comment>
<dbReference type="EMBL" id="FLQS01000008">
    <property type="protein sequence ID" value="SBS73230.1"/>
    <property type="molecule type" value="Genomic_DNA"/>
</dbReference>
<keyword evidence="2" id="KW-0659">Purine metabolism</keyword>
<reference evidence="4" key="1">
    <citation type="submission" date="2016-03" db="EMBL/GenBank/DDBJ databases">
        <authorList>
            <person name="Ploux O."/>
        </authorList>
    </citation>
    <scope>NUCLEOTIDE SEQUENCE</scope>
    <source>
        <strain evidence="4">UC10</strain>
    </source>
</reference>
<dbReference type="InterPro" id="IPR015908">
    <property type="entry name" value="Allantoicase_dom"/>
</dbReference>
<dbReference type="EC" id="3.5.3.4" evidence="2"/>
<dbReference type="PANTHER" id="PTHR12045:SF3">
    <property type="entry name" value="INACTIVE ALLANTOICASE-RELATED"/>
    <property type="match status" value="1"/>
</dbReference>
<dbReference type="AlphaFoldDB" id="A0A1Y5P6U0"/>
<feature type="domain" description="Allantoicase" evidence="3">
    <location>
        <begin position="184"/>
        <end position="325"/>
    </location>
</feature>
<sequence length="341" mass="37076">MTIERDAGLDLACRAVGGSVVAASDESFGFKERLIELAEPNFVPGTFDLRGEVVDGWETRRHAPDGDWAIIRLGVPGRLRTIDVDTRFFTGNHPTGCTLYGATLTASDDPCGAAVDWRLLAPSTPLKADAHNPIAVTDPRRYTHLKLAIASDGGVARLRAHGDPVPDPALWSGVTVEVSGAEQGGRLEHCSDTFYSDARALISADRPHNMGAGWEARRRRDIGPDTHDAVTISFLTATDLDRVEIDTSYFVFNASREVCVRGTRDRPSAGRPWWALSFDEIVVPRTRLLADARQVFVVDAAAITAIRVQAYPDGGIARVRALGRPTEAGLAQLRERWEAAL</sequence>
<dbReference type="SUPFAM" id="SSF49785">
    <property type="entry name" value="Galactose-binding domain-like"/>
    <property type="match status" value="2"/>
</dbReference>
<dbReference type="UniPathway" id="UPA00395">
    <property type="reaction ID" value="UER00654"/>
</dbReference>
<organism evidence="4">
    <name type="scientific">uncultured Mycobacterium sp</name>
    <dbReference type="NCBI Taxonomy" id="171292"/>
    <lineage>
        <taxon>Bacteria</taxon>
        <taxon>Bacillati</taxon>
        <taxon>Actinomycetota</taxon>
        <taxon>Actinomycetes</taxon>
        <taxon>Mycobacteriales</taxon>
        <taxon>Mycobacteriaceae</taxon>
        <taxon>Mycobacterium</taxon>
        <taxon>environmental samples</taxon>
    </lineage>
</organism>
<dbReference type="GO" id="GO:0000256">
    <property type="term" value="P:allantoin catabolic process"/>
    <property type="evidence" value="ECO:0007669"/>
    <property type="project" value="UniProtKB-UniRule"/>
</dbReference>